<dbReference type="EMBL" id="CAJNON010003586">
    <property type="protein sequence ID" value="CAF1524969.1"/>
    <property type="molecule type" value="Genomic_DNA"/>
</dbReference>
<name>A0A815V2A0_9BILA</name>
<sequence>AQVEGISTLAPFATQHAMSVDNGIGDGLVGRCSMTFQESFEKDSIDGNGE</sequence>
<dbReference type="Proteomes" id="UP000663891">
    <property type="component" value="Unassembled WGS sequence"/>
</dbReference>
<evidence type="ECO:0000313" key="1">
    <source>
        <dbReference type="EMBL" id="CAF1524969.1"/>
    </source>
</evidence>
<accession>A0A815V2A0</accession>
<proteinExistence type="predicted"/>
<reference evidence="1" key="1">
    <citation type="submission" date="2021-02" db="EMBL/GenBank/DDBJ databases">
        <authorList>
            <person name="Nowell W R."/>
        </authorList>
    </citation>
    <scope>NUCLEOTIDE SEQUENCE</scope>
</reference>
<protein>
    <submittedName>
        <fullName evidence="1">Uncharacterized protein</fullName>
    </submittedName>
</protein>
<gene>
    <name evidence="1" type="ORF">VCS650_LOCUS43446</name>
</gene>
<feature type="non-terminal residue" evidence="1">
    <location>
        <position position="1"/>
    </location>
</feature>
<evidence type="ECO:0000313" key="2">
    <source>
        <dbReference type="Proteomes" id="UP000663891"/>
    </source>
</evidence>
<organism evidence="1 2">
    <name type="scientific">Adineta steineri</name>
    <dbReference type="NCBI Taxonomy" id="433720"/>
    <lineage>
        <taxon>Eukaryota</taxon>
        <taxon>Metazoa</taxon>
        <taxon>Spiralia</taxon>
        <taxon>Gnathifera</taxon>
        <taxon>Rotifera</taxon>
        <taxon>Eurotatoria</taxon>
        <taxon>Bdelloidea</taxon>
        <taxon>Adinetida</taxon>
        <taxon>Adinetidae</taxon>
        <taxon>Adineta</taxon>
    </lineage>
</organism>
<dbReference type="AlphaFoldDB" id="A0A815V2A0"/>
<comment type="caution">
    <text evidence="1">The sequence shown here is derived from an EMBL/GenBank/DDBJ whole genome shotgun (WGS) entry which is preliminary data.</text>
</comment>